<dbReference type="AlphaFoldDB" id="A0A9Q6Z875"/>
<evidence type="ECO:0000313" key="4">
    <source>
        <dbReference type="EMBL" id="QQU01167.1"/>
    </source>
</evidence>
<dbReference type="Gene3D" id="2.60.40.740">
    <property type="match status" value="2"/>
</dbReference>
<proteinExistence type="predicted"/>
<feature type="signal peptide" evidence="3">
    <location>
        <begin position="1"/>
        <end position="19"/>
    </location>
</feature>
<keyword evidence="1 3" id="KW-0732">Signal</keyword>
<evidence type="ECO:0000256" key="2">
    <source>
        <dbReference type="SAM" id="MobiDB-lite"/>
    </source>
</evidence>
<accession>A0A9Q6Z875</accession>
<gene>
    <name evidence="4" type="ORF">I6I88_05285</name>
</gene>
<dbReference type="Proteomes" id="UP000596202">
    <property type="component" value="Chromosome"/>
</dbReference>
<feature type="region of interest" description="Disordered" evidence="2">
    <location>
        <begin position="591"/>
        <end position="610"/>
    </location>
</feature>
<name>A0A9Q6Z875_MYROD</name>
<dbReference type="InterPro" id="IPR026444">
    <property type="entry name" value="Secre_tail"/>
</dbReference>
<evidence type="ECO:0000256" key="3">
    <source>
        <dbReference type="SAM" id="SignalP"/>
    </source>
</evidence>
<protein>
    <submittedName>
        <fullName evidence="4">T9SS type A sorting domain-containing protein</fullName>
    </submittedName>
</protein>
<sequence>MKKSVVLLIMTLFTMPSWAQLYLNGEAHYKARVNGWSDSNGSSCGDDITGGLQWITATFEKGGFRTFVRGSKDYPGSGHGLRDHTFDENFNFDENNKIVTIEVHTTHRTRGTFGCNSTGYRYSRKVLNGKTCINAEYFDFKDQNNEGGALNQTGYFFLNIYPEVTLRLDNSDLIDLGSESELVVAPIEGIHPSYFNWEYKTAQSDWQLLPAEYQKKNYLNVKGKAFLGAEAFGQMVQLRVNMGCGIPSNVVVFQYMESAPQIRREGTSINTTCYDTADGQFRLYFDRALDASEEEHININVLDTNTHSPIATYDDIRQLEADYSYTLTGLPIGDYEIKITGKKNNKVTYSETQTKAPTFSIARFEPVDFSMSKTDVWCYLGTDGQIQLQASGGTGSGYAYQVNDGAWVDFTTSQATTHTIENLVEGIYRLKVRDSNGCEAKIQQTDSNGNVVLQEIKVLEIALNAPQTPLTIDYTLIDEPRFYGATNGRIVAKIDGGTLKEDQTYDFTWVNAAGVQVGMLSTEYVSGSYYITLDGIGTDQYYLTVQDKNYAAASDKVNCTVIRSLVDLPQPEPLEAKIEVIKPISCHVDNEFGDETDVNPQDGQRDESQDGHLSIVATGGRPFTGSENQGRPYKYTWKRKGANQTWHTYDEASDQLDLLADGTYAVNIEDSYGIVLGVYQNNVLITATDVVYQFEQPTELKLHFTGTDATCHGADGSIQARIEGGTPPYTYQWSNGASTATLDHLEAMPYFVTVHDARGCLVQGSFIVNQPDDVVLTEQITPLRCYNATDASIEVFVTGGTLPYRYAWSNGATTAKIDQLGWGTYQVKVTDGQGCSFVKTYTIENPEEIRLNLAAQRTLCNDQMLDLDITQKDDPGATYLWTSTNGLKSLASQVTLYSEGIYTATVTTSNGCIITDQIEIKRSTSAIDASFYITSQAYTDEEVIIVNVSNPMGQTSTWDIPDEVEILQETKEYVTLRFATEGTYPIQLLQTQGECFKVYQKDIIVEKNTGLTNKDNGSQSSVVEEFIVSPNPNDGVFEVLVQLSKASPISLRMFNAIGQKVTPDQTLSSERIHRVDYTARLAAGGYILVLETPYQTLSKRIIIR</sequence>
<dbReference type="EMBL" id="CP068108">
    <property type="protein sequence ID" value="QQU01167.1"/>
    <property type="molecule type" value="Genomic_DNA"/>
</dbReference>
<dbReference type="Pfam" id="PF13573">
    <property type="entry name" value="SprB"/>
    <property type="match status" value="3"/>
</dbReference>
<evidence type="ECO:0000256" key="1">
    <source>
        <dbReference type="ARBA" id="ARBA00022729"/>
    </source>
</evidence>
<dbReference type="InterPro" id="IPR025667">
    <property type="entry name" value="SprB_repeat"/>
</dbReference>
<reference evidence="4 5" key="1">
    <citation type="submission" date="2021-01" db="EMBL/GenBank/DDBJ databases">
        <title>FDA dAtabase for Regulatory Grade micrObial Sequences (FDA-ARGOS): Supporting development and validation of Infectious Disease Dx tests.</title>
        <authorList>
            <person name="Sproer C."/>
            <person name="Gronow S."/>
            <person name="Severitt S."/>
            <person name="Schroder I."/>
            <person name="Tallon L."/>
            <person name="Sadzewicz L."/>
            <person name="Zhao X."/>
            <person name="Boylan J."/>
            <person name="Ott S."/>
            <person name="Bowen H."/>
            <person name="Vavikolanu K."/>
            <person name="Mehta A."/>
            <person name="Aluvathingal J."/>
            <person name="Nadendla S."/>
            <person name="Lowell S."/>
            <person name="Myers T."/>
            <person name="Yan Y."/>
            <person name="Sichtig H."/>
        </authorList>
    </citation>
    <scope>NUCLEOTIDE SEQUENCE [LARGE SCALE GENOMIC DNA]</scope>
    <source>
        <strain evidence="4 5">FDAARGOS_1131</strain>
    </source>
</reference>
<dbReference type="GeneID" id="93527055"/>
<dbReference type="RefSeq" id="WP_002991495.1">
    <property type="nucleotide sequence ID" value="NZ_CP068108.1"/>
</dbReference>
<feature type="chain" id="PRO_5040132128" evidence="3">
    <location>
        <begin position="20"/>
        <end position="1104"/>
    </location>
</feature>
<evidence type="ECO:0000313" key="5">
    <source>
        <dbReference type="Proteomes" id="UP000596202"/>
    </source>
</evidence>
<organism evidence="4 5">
    <name type="scientific">Myroides odoratus</name>
    <name type="common">Flavobacterium odoratum</name>
    <dbReference type="NCBI Taxonomy" id="256"/>
    <lineage>
        <taxon>Bacteria</taxon>
        <taxon>Pseudomonadati</taxon>
        <taxon>Bacteroidota</taxon>
        <taxon>Flavobacteriia</taxon>
        <taxon>Flavobacteriales</taxon>
        <taxon>Flavobacteriaceae</taxon>
        <taxon>Myroides</taxon>
    </lineage>
</organism>
<dbReference type="OrthoDB" id="7794186at2"/>
<dbReference type="NCBIfam" id="TIGR04183">
    <property type="entry name" value="Por_Secre_tail"/>
    <property type="match status" value="1"/>
</dbReference>